<evidence type="ECO:0000313" key="2">
    <source>
        <dbReference type="Ensembl" id="ENSSPAP00000018510.1"/>
    </source>
</evidence>
<evidence type="ECO:0000256" key="1">
    <source>
        <dbReference type="SAM" id="SignalP"/>
    </source>
</evidence>
<sequence length="88" mass="9646">MKTLILALLLLVVVSQSEALRCYCGGRKICSSKTETCYGTDQVCASIVFHFGKYQPEFSGCYSASNCRLMNQPGLITTSCCTTDLCNR</sequence>
<proteinExistence type="predicted"/>
<dbReference type="InterPro" id="IPR045860">
    <property type="entry name" value="Snake_toxin-like_sf"/>
</dbReference>
<dbReference type="GeneTree" id="ENSGT01150000287865"/>
<feature type="chain" id="PRO_5017223799" evidence="1">
    <location>
        <begin position="20"/>
        <end position="88"/>
    </location>
</feature>
<accession>A0A3B5ACK6</accession>
<reference evidence="2" key="1">
    <citation type="submission" date="2023-09" db="UniProtKB">
        <authorList>
            <consortium name="Ensembl"/>
        </authorList>
    </citation>
    <scope>IDENTIFICATION</scope>
</reference>
<dbReference type="AlphaFoldDB" id="A0A3B5ACK6"/>
<protein>
    <submittedName>
        <fullName evidence="2">Toxin 3FTx-Oxy5-like</fullName>
    </submittedName>
</protein>
<dbReference type="Ensembl" id="ENSSPAT00000018790.1">
    <property type="protein sequence ID" value="ENSSPAP00000018510.1"/>
    <property type="gene ID" value="ENSSPAG00000013981.1"/>
</dbReference>
<feature type="signal peptide" evidence="1">
    <location>
        <begin position="1"/>
        <end position="19"/>
    </location>
</feature>
<keyword evidence="1" id="KW-0732">Signal</keyword>
<dbReference type="SUPFAM" id="SSF57302">
    <property type="entry name" value="Snake toxin-like"/>
    <property type="match status" value="1"/>
</dbReference>
<organism evidence="2">
    <name type="scientific">Stegastes partitus</name>
    <name type="common">bicolor damselfish</name>
    <dbReference type="NCBI Taxonomy" id="144197"/>
    <lineage>
        <taxon>Eukaryota</taxon>
        <taxon>Metazoa</taxon>
        <taxon>Chordata</taxon>
        <taxon>Craniata</taxon>
        <taxon>Vertebrata</taxon>
        <taxon>Euteleostomi</taxon>
        <taxon>Actinopterygii</taxon>
        <taxon>Neopterygii</taxon>
        <taxon>Teleostei</taxon>
        <taxon>Neoteleostei</taxon>
        <taxon>Acanthomorphata</taxon>
        <taxon>Ovalentaria</taxon>
        <taxon>Pomacentridae</taxon>
        <taxon>Stegastes</taxon>
    </lineage>
</organism>
<name>A0A3B5ACK6_9TELE</name>
<dbReference type="Gene3D" id="2.10.60.10">
    <property type="entry name" value="CD59"/>
    <property type="match status" value="1"/>
</dbReference>